<feature type="compositionally biased region" description="Basic and acidic residues" evidence="7">
    <location>
        <begin position="80"/>
        <end position="94"/>
    </location>
</feature>
<feature type="short sequence motif" description="Q motif" evidence="6">
    <location>
        <begin position="454"/>
        <end position="482"/>
    </location>
</feature>
<dbReference type="GO" id="GO:0005524">
    <property type="term" value="F:ATP binding"/>
    <property type="evidence" value="ECO:0007669"/>
    <property type="project" value="UniProtKB-KW"/>
</dbReference>
<feature type="domain" description="DEAD-box RNA helicase Q" evidence="10">
    <location>
        <begin position="454"/>
        <end position="482"/>
    </location>
</feature>
<feature type="compositionally biased region" description="Basic and acidic residues" evidence="7">
    <location>
        <begin position="337"/>
        <end position="347"/>
    </location>
</feature>
<feature type="compositionally biased region" description="Basic and acidic residues" evidence="7">
    <location>
        <begin position="182"/>
        <end position="194"/>
    </location>
</feature>
<feature type="compositionally biased region" description="Basic and acidic residues" evidence="7">
    <location>
        <begin position="219"/>
        <end position="228"/>
    </location>
</feature>
<keyword evidence="5" id="KW-0067">ATP-binding</keyword>
<reference evidence="11 12" key="1">
    <citation type="journal article" date="2017" name="Curr. Biol.">
        <title>Genome architecture and evolution of a unichromosomal asexual nematode.</title>
        <authorList>
            <person name="Fradin H."/>
            <person name="Zegar C."/>
            <person name="Gutwein M."/>
            <person name="Lucas J."/>
            <person name="Kovtun M."/>
            <person name="Corcoran D."/>
            <person name="Baugh L.R."/>
            <person name="Kiontke K."/>
            <person name="Gunsalus K."/>
            <person name="Fitch D.H."/>
            <person name="Piano F."/>
        </authorList>
    </citation>
    <scope>NUCLEOTIDE SEQUENCE [LARGE SCALE GENOMIC DNA]</scope>
    <source>
        <strain evidence="11">PF1309</strain>
    </source>
</reference>
<evidence type="ECO:0000259" key="8">
    <source>
        <dbReference type="PROSITE" id="PS51192"/>
    </source>
</evidence>
<dbReference type="PROSITE" id="PS00039">
    <property type="entry name" value="DEAD_ATP_HELICASE"/>
    <property type="match status" value="1"/>
</dbReference>
<feature type="compositionally biased region" description="Basic and acidic residues" evidence="7">
    <location>
        <begin position="110"/>
        <end position="119"/>
    </location>
</feature>
<feature type="compositionally biased region" description="Basic and acidic residues" evidence="7">
    <location>
        <begin position="40"/>
        <end position="60"/>
    </location>
</feature>
<evidence type="ECO:0000259" key="10">
    <source>
        <dbReference type="PROSITE" id="PS51195"/>
    </source>
</evidence>
<feature type="compositionally biased region" description="Basic and acidic residues" evidence="7">
    <location>
        <begin position="260"/>
        <end position="279"/>
    </location>
</feature>
<feature type="domain" description="Helicase C-terminal" evidence="9">
    <location>
        <begin position="709"/>
        <end position="820"/>
    </location>
</feature>
<dbReference type="GO" id="GO:0003676">
    <property type="term" value="F:nucleic acid binding"/>
    <property type="evidence" value="ECO:0007669"/>
    <property type="project" value="InterPro"/>
</dbReference>
<evidence type="ECO:0000313" key="12">
    <source>
        <dbReference type="Proteomes" id="UP000218231"/>
    </source>
</evidence>
<evidence type="ECO:0000256" key="1">
    <source>
        <dbReference type="ARBA" id="ARBA00012552"/>
    </source>
</evidence>
<dbReference type="InterPro" id="IPR014014">
    <property type="entry name" value="RNA_helicase_DEAD_Q_motif"/>
</dbReference>
<gene>
    <name evidence="11" type="ORF">WR25_01604</name>
</gene>
<proteinExistence type="predicted"/>
<dbReference type="Pfam" id="PF00271">
    <property type="entry name" value="Helicase_C"/>
    <property type="match status" value="1"/>
</dbReference>
<feature type="domain" description="Helicase ATP-binding" evidence="8">
    <location>
        <begin position="485"/>
        <end position="673"/>
    </location>
</feature>
<feature type="compositionally biased region" description="Gly residues" evidence="7">
    <location>
        <begin position="284"/>
        <end position="304"/>
    </location>
</feature>
<dbReference type="PROSITE" id="PS51192">
    <property type="entry name" value="HELICASE_ATP_BIND_1"/>
    <property type="match status" value="1"/>
</dbReference>
<keyword evidence="12" id="KW-1185">Reference proteome</keyword>
<dbReference type="GO" id="GO:0003724">
    <property type="term" value="F:RNA helicase activity"/>
    <property type="evidence" value="ECO:0007669"/>
    <property type="project" value="UniProtKB-EC"/>
</dbReference>
<dbReference type="PANTHER" id="PTHR47958">
    <property type="entry name" value="ATP-DEPENDENT RNA HELICASE DBP3"/>
    <property type="match status" value="1"/>
</dbReference>
<accession>A0A2A2KJX9</accession>
<name>A0A2A2KJX9_9BILA</name>
<dbReference type="Gene3D" id="3.40.50.300">
    <property type="entry name" value="P-loop containing nucleotide triphosphate hydrolases"/>
    <property type="match status" value="2"/>
</dbReference>
<dbReference type="Pfam" id="PF00270">
    <property type="entry name" value="DEAD"/>
    <property type="match status" value="1"/>
</dbReference>
<sequence length="820" mass="91320">MLRLFLHWFVERAQTTIVIRVSNQLGQSNMSNFANGPKRNWNDESEYRGGGPDRGRDRDGPPPARGPPRDRDGPPPARGPPRDRDDGSREKDEQFSGFGVGGGPSNRGGYENRDDRGDRGFNNGPPPQSGQFRGRDDGPPPQNGQFRGRDDGPPPRRAYDNRDRSGYDPPRNNAPPPPRDGGGYRDRDDRRDDFGSAPARGGGYSDRGQRDPPPSFRGDSGRSFDDHGPSPSKFGSRGNAPRDYSRPSADLGPAQFNGGRNRDYHNGPRYDDRNDREHFNGPPRGNGFGFSAGRGGGPDSGFGGRSRNDDGYGDYNRDRDRGDTNGFRGGNRNSDFGGRRGGRDDRFAMPNVPSFDSRNDGGFRSSRGGRGRYEDDHRYERAGFSGGPLFVENSRFANAGEGFEKNRAPRDWVPDTEDAENLQKEDEEFLKDLDDALQDTPVEIEGGADLPPFETWENSDLDPRLIENCRKTGYRKPRPIQAALIPHILHGDNVIGVTETGSGKTASFVLPILNQILAMGKDRVDEERCKLRPFAIIVAPVRELAKQIYHHFTKMAVGTGIAITLSYGEMNKSQSIMKMSEGCHVLVGTGGRLMDFITKATIGLKNLKFFVIDEADRMLQDARGRLDSDHLMAIVQDPSFPKATERQTLLFSATFDKEVEGIATKVMGDPNGRGLLPYVKAKHTVNTRANKRVHQEFIQTDGLHVKNEELLRILREAKENNFDRVPRTLVFVNQKKRSDILAQTITMDRAGFRAASINGDRPQNEREKALSQFEKGDVDILVGTDVCSRGLDIHKLEHVINYDLPSSGDLDQLRDTYIHR</sequence>
<dbReference type="InterPro" id="IPR027417">
    <property type="entry name" value="P-loop_NTPase"/>
</dbReference>
<keyword evidence="4" id="KW-0347">Helicase</keyword>
<feature type="compositionally biased region" description="Basic and acidic residues" evidence="7">
    <location>
        <begin position="306"/>
        <end position="323"/>
    </location>
</feature>
<evidence type="ECO:0000256" key="3">
    <source>
        <dbReference type="ARBA" id="ARBA00022801"/>
    </source>
</evidence>
<dbReference type="EMBL" id="LIAE01008398">
    <property type="protein sequence ID" value="PAV74163.1"/>
    <property type="molecule type" value="Genomic_DNA"/>
</dbReference>
<dbReference type="AlphaFoldDB" id="A0A2A2KJX9"/>
<dbReference type="SUPFAM" id="SSF52540">
    <property type="entry name" value="P-loop containing nucleoside triphosphate hydrolases"/>
    <property type="match status" value="2"/>
</dbReference>
<dbReference type="SMART" id="SM00490">
    <property type="entry name" value="HELICc"/>
    <property type="match status" value="1"/>
</dbReference>
<evidence type="ECO:0000256" key="7">
    <source>
        <dbReference type="SAM" id="MobiDB-lite"/>
    </source>
</evidence>
<keyword evidence="2" id="KW-0547">Nucleotide-binding</keyword>
<dbReference type="InterPro" id="IPR001650">
    <property type="entry name" value="Helicase_C-like"/>
</dbReference>
<evidence type="ECO:0000313" key="11">
    <source>
        <dbReference type="EMBL" id="PAV74163.1"/>
    </source>
</evidence>
<dbReference type="GO" id="GO:0043186">
    <property type="term" value="C:P granule"/>
    <property type="evidence" value="ECO:0007669"/>
    <property type="project" value="UniProtKB-ARBA"/>
</dbReference>
<dbReference type="OrthoDB" id="196131at2759"/>
<keyword evidence="3" id="KW-0378">Hydrolase</keyword>
<dbReference type="InterPro" id="IPR011545">
    <property type="entry name" value="DEAD/DEAH_box_helicase_dom"/>
</dbReference>
<dbReference type="CDD" id="cd18787">
    <property type="entry name" value="SF2_C_DEAD"/>
    <property type="match status" value="1"/>
</dbReference>
<feature type="region of interest" description="Disordered" evidence="7">
    <location>
        <begin position="27"/>
        <end position="374"/>
    </location>
</feature>
<evidence type="ECO:0000256" key="2">
    <source>
        <dbReference type="ARBA" id="ARBA00022741"/>
    </source>
</evidence>
<dbReference type="GO" id="GO:0016787">
    <property type="term" value="F:hydrolase activity"/>
    <property type="evidence" value="ECO:0007669"/>
    <property type="project" value="UniProtKB-KW"/>
</dbReference>
<evidence type="ECO:0000256" key="5">
    <source>
        <dbReference type="ARBA" id="ARBA00022840"/>
    </source>
</evidence>
<evidence type="ECO:0000256" key="4">
    <source>
        <dbReference type="ARBA" id="ARBA00022806"/>
    </source>
</evidence>
<organism evidence="11 12">
    <name type="scientific">Diploscapter pachys</name>
    <dbReference type="NCBI Taxonomy" id="2018661"/>
    <lineage>
        <taxon>Eukaryota</taxon>
        <taxon>Metazoa</taxon>
        <taxon>Ecdysozoa</taxon>
        <taxon>Nematoda</taxon>
        <taxon>Chromadorea</taxon>
        <taxon>Rhabditida</taxon>
        <taxon>Rhabditina</taxon>
        <taxon>Rhabditomorpha</taxon>
        <taxon>Rhabditoidea</taxon>
        <taxon>Rhabditidae</taxon>
        <taxon>Diploscapter</taxon>
    </lineage>
</organism>
<dbReference type="SMART" id="SM00487">
    <property type="entry name" value="DEXDc"/>
    <property type="match status" value="1"/>
</dbReference>
<dbReference type="STRING" id="2018661.A0A2A2KJX9"/>
<dbReference type="EC" id="3.6.4.13" evidence="1"/>
<dbReference type="InterPro" id="IPR014001">
    <property type="entry name" value="Helicase_ATP-bd"/>
</dbReference>
<dbReference type="Proteomes" id="UP000218231">
    <property type="component" value="Unassembled WGS sequence"/>
</dbReference>
<feature type="compositionally biased region" description="Basic and acidic residues" evidence="7">
    <location>
        <begin position="147"/>
        <end position="166"/>
    </location>
</feature>
<dbReference type="InterPro" id="IPR000629">
    <property type="entry name" value="RNA-helicase_DEAD-box_CS"/>
</dbReference>
<protein>
    <recommendedName>
        <fullName evidence="1">RNA helicase</fullName>
        <ecNumber evidence="1">3.6.4.13</ecNumber>
    </recommendedName>
</protein>
<comment type="caution">
    <text evidence="11">The sequence shown here is derived from an EMBL/GenBank/DDBJ whole genome shotgun (WGS) entry which is preliminary data.</text>
</comment>
<evidence type="ECO:0000259" key="9">
    <source>
        <dbReference type="PROSITE" id="PS51194"/>
    </source>
</evidence>
<feature type="compositionally biased region" description="Low complexity" evidence="7">
    <location>
        <begin position="324"/>
        <end position="336"/>
    </location>
</feature>
<evidence type="ECO:0000256" key="6">
    <source>
        <dbReference type="PROSITE-ProRule" id="PRU00552"/>
    </source>
</evidence>
<dbReference type="PROSITE" id="PS51195">
    <property type="entry name" value="Q_MOTIF"/>
    <property type="match status" value="1"/>
</dbReference>
<dbReference type="PROSITE" id="PS51194">
    <property type="entry name" value="HELICASE_CTER"/>
    <property type="match status" value="1"/>
</dbReference>